<evidence type="ECO:0000313" key="2">
    <source>
        <dbReference type="EMBL" id="HJB56768.1"/>
    </source>
</evidence>
<dbReference type="SUPFAM" id="SSF46785">
    <property type="entry name" value="Winged helix' DNA-binding domain"/>
    <property type="match status" value="1"/>
</dbReference>
<evidence type="ECO:0000313" key="3">
    <source>
        <dbReference type="Proteomes" id="UP000824208"/>
    </source>
</evidence>
<dbReference type="PANTHER" id="PTHR33169:SF14">
    <property type="entry name" value="TRANSCRIPTIONAL REGULATOR RV3488"/>
    <property type="match status" value="1"/>
</dbReference>
<dbReference type="InterPro" id="IPR036388">
    <property type="entry name" value="WH-like_DNA-bd_sf"/>
</dbReference>
<feature type="domain" description="Transcription regulator PadR N-terminal" evidence="1">
    <location>
        <begin position="16"/>
        <end position="89"/>
    </location>
</feature>
<organism evidence="2 3">
    <name type="scientific">Candidatus Flavonifractor intestinipullorum</name>
    <dbReference type="NCBI Taxonomy" id="2838587"/>
    <lineage>
        <taxon>Bacteria</taxon>
        <taxon>Bacillati</taxon>
        <taxon>Bacillota</taxon>
        <taxon>Clostridia</taxon>
        <taxon>Eubacteriales</taxon>
        <taxon>Oscillospiraceae</taxon>
        <taxon>Flavonifractor</taxon>
    </lineage>
</organism>
<reference evidence="2" key="1">
    <citation type="journal article" date="2021" name="PeerJ">
        <title>Extensive microbial diversity within the chicken gut microbiome revealed by metagenomics and culture.</title>
        <authorList>
            <person name="Gilroy R."/>
            <person name="Ravi A."/>
            <person name="Getino M."/>
            <person name="Pursley I."/>
            <person name="Horton D.L."/>
            <person name="Alikhan N.F."/>
            <person name="Baker D."/>
            <person name="Gharbi K."/>
            <person name="Hall N."/>
            <person name="Watson M."/>
            <person name="Adriaenssens E.M."/>
            <person name="Foster-Nyarko E."/>
            <person name="Jarju S."/>
            <person name="Secka A."/>
            <person name="Antonio M."/>
            <person name="Oren A."/>
            <person name="Chaudhuri R.R."/>
            <person name="La Ragione R."/>
            <person name="Hildebrand F."/>
            <person name="Pallen M.J."/>
        </authorList>
    </citation>
    <scope>NUCLEOTIDE SEQUENCE</scope>
    <source>
        <strain evidence="2">CHK189-11263</strain>
    </source>
</reference>
<evidence type="ECO:0000259" key="1">
    <source>
        <dbReference type="Pfam" id="PF03551"/>
    </source>
</evidence>
<dbReference type="InterPro" id="IPR005149">
    <property type="entry name" value="Tscrpt_reg_PadR_N"/>
</dbReference>
<proteinExistence type="predicted"/>
<sequence>MRPDHLPAGSASLLALSLLASGDKYGYEMIAALEEKSNHTFTLKEGTLYPVLHTLERAGAVTVYQREAPTGRQRKYYHITPKGRRLLEEKREQWHSFRALVNAVVAEADGLPAPV</sequence>
<reference evidence="2" key="2">
    <citation type="submission" date="2021-04" db="EMBL/GenBank/DDBJ databases">
        <authorList>
            <person name="Gilroy R."/>
        </authorList>
    </citation>
    <scope>NUCLEOTIDE SEQUENCE</scope>
    <source>
        <strain evidence="2">CHK189-11263</strain>
    </source>
</reference>
<protein>
    <submittedName>
        <fullName evidence="2">PadR family transcriptional regulator</fullName>
    </submittedName>
</protein>
<dbReference type="EMBL" id="DWYC01000046">
    <property type="protein sequence ID" value="HJB56768.1"/>
    <property type="molecule type" value="Genomic_DNA"/>
</dbReference>
<accession>A0A9D2MAR5</accession>
<dbReference type="Gene3D" id="1.10.10.10">
    <property type="entry name" value="Winged helix-like DNA-binding domain superfamily/Winged helix DNA-binding domain"/>
    <property type="match status" value="1"/>
</dbReference>
<dbReference type="InterPro" id="IPR036390">
    <property type="entry name" value="WH_DNA-bd_sf"/>
</dbReference>
<dbReference type="Proteomes" id="UP000824208">
    <property type="component" value="Unassembled WGS sequence"/>
</dbReference>
<name>A0A9D2MAR5_9FIRM</name>
<dbReference type="Pfam" id="PF03551">
    <property type="entry name" value="PadR"/>
    <property type="match status" value="1"/>
</dbReference>
<dbReference type="AlphaFoldDB" id="A0A9D2MAR5"/>
<comment type="caution">
    <text evidence="2">The sequence shown here is derived from an EMBL/GenBank/DDBJ whole genome shotgun (WGS) entry which is preliminary data.</text>
</comment>
<dbReference type="PANTHER" id="PTHR33169">
    <property type="entry name" value="PADR-FAMILY TRANSCRIPTIONAL REGULATOR"/>
    <property type="match status" value="1"/>
</dbReference>
<gene>
    <name evidence="2" type="ORF">H9714_04360</name>
</gene>
<dbReference type="InterPro" id="IPR052509">
    <property type="entry name" value="Metal_resp_DNA-bind_regulator"/>
</dbReference>